<keyword evidence="5" id="KW-0812">Transmembrane</keyword>
<dbReference type="PANTHER" id="PTHR12826:SF15">
    <property type="entry name" value="RIBONUCLEASE Y"/>
    <property type="match status" value="1"/>
</dbReference>
<dbReference type="OMA" id="MEYPGQI"/>
<dbReference type="PROSITE" id="PS51831">
    <property type="entry name" value="HD"/>
    <property type="match status" value="1"/>
</dbReference>
<keyword evidence="5" id="KW-1133">Transmembrane helix</keyword>
<dbReference type="GO" id="GO:0004521">
    <property type="term" value="F:RNA endonuclease activity"/>
    <property type="evidence" value="ECO:0007669"/>
    <property type="project" value="UniProtKB-UniRule"/>
</dbReference>
<protein>
    <recommendedName>
        <fullName evidence="5 6">Ribonuclease Y</fullName>
        <shortName evidence="5">RNase Y</shortName>
        <ecNumber evidence="5 6">3.1.-.-</ecNumber>
    </recommendedName>
</protein>
<dbReference type="SMART" id="SM00471">
    <property type="entry name" value="HDc"/>
    <property type="match status" value="1"/>
</dbReference>
<dbReference type="CDD" id="cd22431">
    <property type="entry name" value="KH-I_RNaseY"/>
    <property type="match status" value="1"/>
</dbReference>
<evidence type="ECO:0000313" key="10">
    <source>
        <dbReference type="Proteomes" id="UP000236394"/>
    </source>
</evidence>
<dbReference type="SUPFAM" id="SSF109604">
    <property type="entry name" value="HD-domain/PDEase-like"/>
    <property type="match status" value="1"/>
</dbReference>
<dbReference type="InterPro" id="IPR006674">
    <property type="entry name" value="HD_domain"/>
</dbReference>
<keyword evidence="1 5" id="KW-0540">Nuclease</keyword>
<feature type="coiled-coil region" evidence="7">
    <location>
        <begin position="77"/>
        <end position="191"/>
    </location>
</feature>
<dbReference type="NCBIfam" id="TIGR03319">
    <property type="entry name" value="RNase_Y"/>
    <property type="match status" value="1"/>
</dbReference>
<dbReference type="InterPro" id="IPR017705">
    <property type="entry name" value="Ribonuclease_Y"/>
</dbReference>
<dbReference type="GO" id="GO:0016787">
    <property type="term" value="F:hydrolase activity"/>
    <property type="evidence" value="ECO:0007669"/>
    <property type="project" value="UniProtKB-KW"/>
</dbReference>
<dbReference type="Pfam" id="PF00013">
    <property type="entry name" value="KH_1"/>
    <property type="match status" value="1"/>
</dbReference>
<comment type="caution">
    <text evidence="9">The sequence shown here is derived from an EMBL/GenBank/DDBJ whole genome shotgun (WGS) entry which is preliminary data.</text>
</comment>
<comment type="similarity">
    <text evidence="5">Belongs to the RNase Y family.</text>
</comment>
<dbReference type="InterPro" id="IPR036612">
    <property type="entry name" value="KH_dom_type_1_sf"/>
</dbReference>
<evidence type="ECO:0000256" key="3">
    <source>
        <dbReference type="ARBA" id="ARBA00022801"/>
    </source>
</evidence>
<dbReference type="PANTHER" id="PTHR12826">
    <property type="entry name" value="RIBONUCLEASE Y"/>
    <property type="match status" value="1"/>
</dbReference>
<dbReference type="InterPro" id="IPR006675">
    <property type="entry name" value="HDIG_dom"/>
</dbReference>
<feature type="transmembrane region" description="Helical" evidence="5">
    <location>
        <begin position="6"/>
        <end position="25"/>
    </location>
</feature>
<organism evidence="9 10">
    <name type="scientific">Mageeibacillus indolicus</name>
    <dbReference type="NCBI Taxonomy" id="884684"/>
    <lineage>
        <taxon>Bacteria</taxon>
        <taxon>Bacillati</taxon>
        <taxon>Bacillota</taxon>
        <taxon>Clostridia</taxon>
        <taxon>Eubacteriales</taxon>
        <taxon>Oscillospiraceae</taxon>
        <taxon>Mageeibacillus</taxon>
    </lineage>
</organism>
<dbReference type="Pfam" id="PF12072">
    <property type="entry name" value="RNase_Y_N"/>
    <property type="match status" value="1"/>
</dbReference>
<keyword evidence="5" id="KW-1003">Cell membrane</keyword>
<dbReference type="GO" id="GO:0003723">
    <property type="term" value="F:RNA binding"/>
    <property type="evidence" value="ECO:0007669"/>
    <property type="project" value="UniProtKB-UniRule"/>
</dbReference>
<keyword evidence="2 5" id="KW-0255">Endonuclease</keyword>
<dbReference type="Gene3D" id="3.30.1370.10">
    <property type="entry name" value="K Homology domain, type 1"/>
    <property type="match status" value="1"/>
</dbReference>
<sequence length="520" mass="59157">MDKLYYILAAVIGLALGIGITYLFYRLDLNKARAKLVTESKLAGEKAEQAYNEACKNGESRKRELLLQVKEEIQRSRINLERDVRERKADLQRERNRIDQKEEQLERRLGDLSNREEKYETKLAALQDEERRIAEMEETKKLELEKISSLSMEEAKNQVLSLAKDTYRHEMALMLRQMEEETKDKAEYKAKEIIATAIQRYSADCVSETTVSVVNLPSDEMKGRIIGREGRNIRAIETITGADLIIDDTPEAVIVSCFDPIRREIAKLTIEKLVLDGRIHPARIEEMAEKSRKEIDAIIKREGERACLETGIMGMHPELMKYLGRMHYRYSHGQNCLKHSLEVSWLCGLMAAELDLDVTMAKRAGLLHDIGKAADFELEGSHVTIGGDLARRFNEPPIVINSIVSHHGDCEALTPIAVLVAAADALSAARPGARRENVETYIKRIQRLEEIAMSHEGVEKCYAIKAGREIRVLVQPEKVSDEDMILTAREICHEIEEELSYPGTIKVNMIRETRVSDMAK</sequence>
<dbReference type="GO" id="GO:0006402">
    <property type="term" value="P:mRNA catabolic process"/>
    <property type="evidence" value="ECO:0007669"/>
    <property type="project" value="UniProtKB-UniRule"/>
</dbReference>
<dbReference type="InterPro" id="IPR004088">
    <property type="entry name" value="KH_dom_type_1"/>
</dbReference>
<dbReference type="SMART" id="SM00322">
    <property type="entry name" value="KH"/>
    <property type="match status" value="1"/>
</dbReference>
<evidence type="ECO:0000256" key="5">
    <source>
        <dbReference type="HAMAP-Rule" id="MF_00335"/>
    </source>
</evidence>
<dbReference type="GO" id="GO:0005886">
    <property type="term" value="C:plasma membrane"/>
    <property type="evidence" value="ECO:0007669"/>
    <property type="project" value="UniProtKB-SubCell"/>
</dbReference>
<dbReference type="InterPro" id="IPR022711">
    <property type="entry name" value="RNase_Y_N"/>
</dbReference>
<dbReference type="CDD" id="cd00077">
    <property type="entry name" value="HDc"/>
    <property type="match status" value="1"/>
</dbReference>
<accession>A0A2J8B4P9</accession>
<gene>
    <name evidence="5" type="primary">rny</name>
    <name evidence="9" type="ORF">B7R76_02440</name>
</gene>
<keyword evidence="4 5" id="KW-0694">RNA-binding</keyword>
<comment type="subcellular location">
    <subcellularLocation>
        <location evidence="5">Cell membrane</location>
        <topology evidence="5">Single-pass membrane protein</topology>
    </subcellularLocation>
</comment>
<comment type="function">
    <text evidence="5">Endoribonuclease that initiates mRNA decay.</text>
</comment>
<proteinExistence type="inferred from homology"/>
<name>A0A2J8B4P9_9FIRM</name>
<keyword evidence="3 5" id="KW-0378">Hydrolase</keyword>
<evidence type="ECO:0000256" key="2">
    <source>
        <dbReference type="ARBA" id="ARBA00022759"/>
    </source>
</evidence>
<feature type="domain" description="HD" evidence="8">
    <location>
        <begin position="336"/>
        <end position="429"/>
    </location>
</feature>
<dbReference type="AlphaFoldDB" id="A0A2J8B4P9"/>
<dbReference type="NCBIfam" id="TIGR00277">
    <property type="entry name" value="HDIG"/>
    <property type="match status" value="1"/>
</dbReference>
<keyword evidence="7" id="KW-0175">Coiled coil</keyword>
<dbReference type="EMBL" id="NBZD01000001">
    <property type="protein sequence ID" value="PNH19757.1"/>
    <property type="molecule type" value="Genomic_DNA"/>
</dbReference>
<dbReference type="RefSeq" id="WP_012993344.1">
    <property type="nucleotide sequence ID" value="NZ_NBZD01000001.1"/>
</dbReference>
<dbReference type="Gene3D" id="1.10.3210.10">
    <property type="entry name" value="Hypothetical protein af1432"/>
    <property type="match status" value="1"/>
</dbReference>
<dbReference type="Pfam" id="PF01966">
    <property type="entry name" value="HD"/>
    <property type="match status" value="1"/>
</dbReference>
<keyword evidence="5" id="KW-0472">Membrane</keyword>
<evidence type="ECO:0000259" key="8">
    <source>
        <dbReference type="PROSITE" id="PS51831"/>
    </source>
</evidence>
<evidence type="ECO:0000256" key="1">
    <source>
        <dbReference type="ARBA" id="ARBA00022722"/>
    </source>
</evidence>
<evidence type="ECO:0000313" key="9">
    <source>
        <dbReference type="EMBL" id="PNH19757.1"/>
    </source>
</evidence>
<dbReference type="HAMAP" id="MF_00335">
    <property type="entry name" value="RNase_Y"/>
    <property type="match status" value="1"/>
</dbReference>
<dbReference type="EC" id="3.1.-.-" evidence="5 6"/>
<dbReference type="InterPro" id="IPR003607">
    <property type="entry name" value="HD/PDEase_dom"/>
</dbReference>
<evidence type="ECO:0000256" key="6">
    <source>
        <dbReference type="NCBIfam" id="TIGR03319"/>
    </source>
</evidence>
<dbReference type="Proteomes" id="UP000236394">
    <property type="component" value="Unassembled WGS sequence"/>
</dbReference>
<dbReference type="PROSITE" id="PS50084">
    <property type="entry name" value="KH_TYPE_1"/>
    <property type="match status" value="1"/>
</dbReference>
<dbReference type="SUPFAM" id="SSF54791">
    <property type="entry name" value="Eukaryotic type KH-domain (KH-domain type I)"/>
    <property type="match status" value="1"/>
</dbReference>
<dbReference type="InterPro" id="IPR004087">
    <property type="entry name" value="KH_dom"/>
</dbReference>
<reference evidence="10" key="1">
    <citation type="submission" date="2017-04" db="EMBL/GenBank/DDBJ databases">
        <authorList>
            <person name="Bumgarner R.E."/>
            <person name="Fredricks D.N."/>
            <person name="Srinivasan S."/>
        </authorList>
    </citation>
    <scope>NUCLEOTIDE SEQUENCE [LARGE SCALE GENOMIC DNA]</scope>
    <source>
        <strain evidence="10">KA00405</strain>
    </source>
</reference>
<evidence type="ECO:0000256" key="7">
    <source>
        <dbReference type="SAM" id="Coils"/>
    </source>
</evidence>
<evidence type="ECO:0000256" key="4">
    <source>
        <dbReference type="ARBA" id="ARBA00022884"/>
    </source>
</evidence>